<reference evidence="1 2" key="1">
    <citation type="submission" date="2019-08" db="EMBL/GenBank/DDBJ databases">
        <title>Draft Genome Sequence of Halomonas eurihalina Isolated from Preserved Hide-surface.</title>
        <authorList>
            <person name="Hussain S.A."/>
            <person name="Xu A."/>
            <person name="Sarker M."/>
            <person name="Sommers C."/>
        </authorList>
    </citation>
    <scope>NUCLEOTIDE SEQUENCE [LARGE SCALE GENOMIC DNA]</scope>
    <source>
        <strain evidence="1 2">MS1</strain>
    </source>
</reference>
<dbReference type="Gene3D" id="3.40.50.300">
    <property type="entry name" value="P-loop containing nucleotide triphosphate hydrolases"/>
    <property type="match status" value="1"/>
</dbReference>
<dbReference type="AlphaFoldDB" id="A0A5D9CWU9"/>
<protein>
    <submittedName>
        <fullName evidence="1">HprK-related kinase B</fullName>
    </submittedName>
</protein>
<evidence type="ECO:0000313" key="2">
    <source>
        <dbReference type="Proteomes" id="UP000324260"/>
    </source>
</evidence>
<evidence type="ECO:0000313" key="1">
    <source>
        <dbReference type="EMBL" id="TZG35876.1"/>
    </source>
</evidence>
<keyword evidence="1" id="KW-0418">Kinase</keyword>
<organism evidence="1 2">
    <name type="scientific">Halomonas eurihalina</name>
    <dbReference type="NCBI Taxonomy" id="42566"/>
    <lineage>
        <taxon>Bacteria</taxon>
        <taxon>Pseudomonadati</taxon>
        <taxon>Pseudomonadota</taxon>
        <taxon>Gammaproteobacteria</taxon>
        <taxon>Oceanospirillales</taxon>
        <taxon>Halomonadaceae</taxon>
        <taxon>Halomonas</taxon>
    </lineage>
</organism>
<proteinExistence type="predicted"/>
<dbReference type="EMBL" id="VTPU01000011">
    <property type="protein sequence ID" value="TZG35876.1"/>
    <property type="molecule type" value="Genomic_DNA"/>
</dbReference>
<dbReference type="NCBIfam" id="TIGR04355">
    <property type="entry name" value="HprK_rel_B"/>
    <property type="match status" value="1"/>
</dbReference>
<gene>
    <name evidence="1" type="ORF">FZZ93_12025</name>
</gene>
<dbReference type="SUPFAM" id="SSF53795">
    <property type="entry name" value="PEP carboxykinase-like"/>
    <property type="match status" value="1"/>
</dbReference>
<keyword evidence="1" id="KW-0808">Transferase</keyword>
<name>A0A5D9CWU9_HALER</name>
<sequence length="366" mass="39778">MSAATESPGALARTLVGVTELIDQTLVLAMGQARLAVRSNSAELLDTLGDYFAHCLVPGETADLEVIAIEREAPELKVDFLDWSREAGKTGRKDSILDLPGGRLVRKVRTGMVFLQSATQRIAAGPCRANVNQVVNFILAQYMNHLQQADWRICHAAALVHEGRALAIAGFSGGGKSTAMLRALEHPGTAFLTNDRLFLKRQGSGVRAAGVPKQPRINPGTVLHNSRLEALIPAERREVLRALPSAELWELEEKHDVPIATFYGPQRLIAEAPLAAFVVLNWRRDDASPTRVTAVDLEPRRDLLAAIMKSPGPFYQHANGRFEADGEPLDEAAYLAVLEGIPVYEVTGGIDFSALVEGHLYPLMEG</sequence>
<dbReference type="GO" id="GO:0016301">
    <property type="term" value="F:kinase activity"/>
    <property type="evidence" value="ECO:0007669"/>
    <property type="project" value="UniProtKB-KW"/>
</dbReference>
<dbReference type="Proteomes" id="UP000324260">
    <property type="component" value="Unassembled WGS sequence"/>
</dbReference>
<dbReference type="OrthoDB" id="5443147at2"/>
<accession>A0A5D9CWU9</accession>
<comment type="caution">
    <text evidence="1">The sequence shown here is derived from an EMBL/GenBank/DDBJ whole genome shotgun (WGS) entry which is preliminary data.</text>
</comment>
<keyword evidence="2" id="KW-1185">Reference proteome</keyword>
<dbReference type="InterPro" id="IPR027417">
    <property type="entry name" value="P-loop_NTPase"/>
</dbReference>
<dbReference type="RefSeq" id="WP_149322571.1">
    <property type="nucleotide sequence ID" value="NZ_JARWAH010000009.1"/>
</dbReference>
<dbReference type="InterPro" id="IPR027597">
    <property type="entry name" value="HprK-rel_B"/>
</dbReference>